<keyword evidence="4" id="KW-0460">Magnesium</keyword>
<keyword evidence="3 5" id="KW-0378">Hydrolase</keyword>
<dbReference type="GO" id="GO:0044281">
    <property type="term" value="P:small molecule metabolic process"/>
    <property type="evidence" value="ECO:0007669"/>
    <property type="project" value="UniProtKB-ARBA"/>
</dbReference>
<evidence type="ECO:0000256" key="1">
    <source>
        <dbReference type="ARBA" id="ARBA00001946"/>
    </source>
</evidence>
<comment type="caution">
    <text evidence="5">The sequence shown here is derived from an EMBL/GenBank/DDBJ whole genome shotgun (WGS) entry which is preliminary data.</text>
</comment>
<dbReference type="Pfam" id="PF13419">
    <property type="entry name" value="HAD_2"/>
    <property type="match status" value="1"/>
</dbReference>
<dbReference type="InterPro" id="IPR036412">
    <property type="entry name" value="HAD-like_sf"/>
</dbReference>
<proteinExistence type="predicted"/>
<evidence type="ECO:0000313" key="6">
    <source>
        <dbReference type="Proteomes" id="UP000539953"/>
    </source>
</evidence>
<dbReference type="GO" id="GO:0016791">
    <property type="term" value="F:phosphatase activity"/>
    <property type="evidence" value="ECO:0007669"/>
    <property type="project" value="TreeGrafter"/>
</dbReference>
<dbReference type="PANTHER" id="PTHR46470:SF2">
    <property type="entry name" value="GLYCERALDEHYDE 3-PHOSPHATE PHOSPHATASE"/>
    <property type="match status" value="1"/>
</dbReference>
<name>A0A7W8FVF3_9FIRM</name>
<comment type="cofactor">
    <cofactor evidence="1">
        <name>Mg(2+)</name>
        <dbReference type="ChEBI" id="CHEBI:18420"/>
    </cofactor>
</comment>
<dbReference type="PANTHER" id="PTHR46470">
    <property type="entry name" value="N-ACYLNEURAMINATE-9-PHOSPHATASE"/>
    <property type="match status" value="1"/>
</dbReference>
<dbReference type="NCBIfam" id="TIGR01509">
    <property type="entry name" value="HAD-SF-IA-v3"/>
    <property type="match status" value="1"/>
</dbReference>
<evidence type="ECO:0000256" key="3">
    <source>
        <dbReference type="ARBA" id="ARBA00022801"/>
    </source>
</evidence>
<dbReference type="RefSeq" id="WP_183328862.1">
    <property type="nucleotide sequence ID" value="NZ_JACHHK010000006.1"/>
</dbReference>
<dbReference type="SUPFAM" id="SSF56784">
    <property type="entry name" value="HAD-like"/>
    <property type="match status" value="1"/>
</dbReference>
<reference evidence="5 6" key="1">
    <citation type="submission" date="2020-08" db="EMBL/GenBank/DDBJ databases">
        <title>Genomic Encyclopedia of Type Strains, Phase IV (KMG-IV): sequencing the most valuable type-strain genomes for metagenomic binning, comparative biology and taxonomic classification.</title>
        <authorList>
            <person name="Goeker M."/>
        </authorList>
    </citation>
    <scope>NUCLEOTIDE SEQUENCE [LARGE SCALE GENOMIC DNA]</scope>
    <source>
        <strain evidence="5 6">DSM 25799</strain>
    </source>
</reference>
<dbReference type="PRINTS" id="PR00413">
    <property type="entry name" value="HADHALOGNASE"/>
</dbReference>
<accession>A0A7W8FVF3</accession>
<dbReference type="NCBIfam" id="TIGR01549">
    <property type="entry name" value="HAD-SF-IA-v1"/>
    <property type="match status" value="1"/>
</dbReference>
<dbReference type="EMBL" id="JACHHK010000006">
    <property type="protein sequence ID" value="MBB5183564.1"/>
    <property type="molecule type" value="Genomic_DNA"/>
</dbReference>
<sequence>MKYKVIFFDFDDTLGDRQTYSYQTFAELIDTYCPIDDLIQREAVLQDCMLWDMRGNYNKQFIVENLKKRYGIELPIKNFLIWWSDRQSKLALPKENVYHVLEELRQEGYRLCILTNGYEKYQKRKTKNIHVDTLVDKVITSQMVGVKKPDPRIFQEALSQMKARASEAVYVGDTFSNDIYGAYRTGIQPIWIRSLSWPGTAPVPRIEDLSELPAVIHGLEQGTIKKNV</sequence>
<dbReference type="Gene3D" id="3.40.50.1000">
    <property type="entry name" value="HAD superfamily/HAD-like"/>
    <property type="match status" value="1"/>
</dbReference>
<evidence type="ECO:0000256" key="4">
    <source>
        <dbReference type="ARBA" id="ARBA00022842"/>
    </source>
</evidence>
<evidence type="ECO:0000256" key="2">
    <source>
        <dbReference type="ARBA" id="ARBA00022723"/>
    </source>
</evidence>
<dbReference type="Gene3D" id="1.10.150.520">
    <property type="match status" value="1"/>
</dbReference>
<dbReference type="AlphaFoldDB" id="A0A7W8FVF3"/>
<dbReference type="InterPro" id="IPR051400">
    <property type="entry name" value="HAD-like_hydrolase"/>
</dbReference>
<dbReference type="SFLD" id="SFLDG01129">
    <property type="entry name" value="C1.5:_HAD__Beta-PGM__Phosphata"/>
    <property type="match status" value="1"/>
</dbReference>
<organism evidence="5 6">
    <name type="scientific">Catenisphaera adipataccumulans</name>
    <dbReference type="NCBI Taxonomy" id="700500"/>
    <lineage>
        <taxon>Bacteria</taxon>
        <taxon>Bacillati</taxon>
        <taxon>Bacillota</taxon>
        <taxon>Erysipelotrichia</taxon>
        <taxon>Erysipelotrichales</taxon>
        <taxon>Erysipelotrichaceae</taxon>
        <taxon>Catenisphaera</taxon>
    </lineage>
</organism>
<protein>
    <submittedName>
        <fullName evidence="5">Putative hydrolase of the HAD superfamily</fullName>
    </submittedName>
</protein>
<dbReference type="InterPro" id="IPR006439">
    <property type="entry name" value="HAD-SF_hydro_IA"/>
</dbReference>
<evidence type="ECO:0000313" key="5">
    <source>
        <dbReference type="EMBL" id="MBB5183564.1"/>
    </source>
</evidence>
<dbReference type="Proteomes" id="UP000539953">
    <property type="component" value="Unassembled WGS sequence"/>
</dbReference>
<keyword evidence="6" id="KW-1185">Reference proteome</keyword>
<keyword evidence="2" id="KW-0479">Metal-binding</keyword>
<dbReference type="InterPro" id="IPR023214">
    <property type="entry name" value="HAD_sf"/>
</dbReference>
<dbReference type="SFLD" id="SFLDS00003">
    <property type="entry name" value="Haloacid_Dehalogenase"/>
    <property type="match status" value="1"/>
</dbReference>
<dbReference type="NCBIfam" id="TIGR01662">
    <property type="entry name" value="HAD-SF-IIIA"/>
    <property type="match status" value="1"/>
</dbReference>
<dbReference type="GO" id="GO:0046872">
    <property type="term" value="F:metal ion binding"/>
    <property type="evidence" value="ECO:0007669"/>
    <property type="project" value="UniProtKB-KW"/>
</dbReference>
<gene>
    <name evidence="5" type="ORF">HNQ47_001599</name>
</gene>
<dbReference type="InterPro" id="IPR006549">
    <property type="entry name" value="HAD-SF_hydro_IIIA"/>
</dbReference>
<dbReference type="InterPro" id="IPR041492">
    <property type="entry name" value="HAD_2"/>
</dbReference>